<dbReference type="AlphaFoldDB" id="K3Y4D2"/>
<dbReference type="Gramene" id="KQL11726">
    <property type="protein sequence ID" value="KQL11726"/>
    <property type="gene ID" value="SETIT_009070mg"/>
</dbReference>
<reference evidence="2" key="1">
    <citation type="journal article" date="2012" name="Nat. Biotechnol.">
        <title>Reference genome sequence of the model plant Setaria.</title>
        <authorList>
            <person name="Bennetzen J.L."/>
            <person name="Schmutz J."/>
            <person name="Wang H."/>
            <person name="Percifield R."/>
            <person name="Hawkins J."/>
            <person name="Pontaroli A.C."/>
            <person name="Estep M."/>
            <person name="Feng L."/>
            <person name="Vaughn J.N."/>
            <person name="Grimwood J."/>
            <person name="Jenkins J."/>
            <person name="Barry K."/>
            <person name="Lindquist E."/>
            <person name="Hellsten U."/>
            <person name="Deshpande S."/>
            <person name="Wang X."/>
            <person name="Wu X."/>
            <person name="Mitros T."/>
            <person name="Triplett J."/>
            <person name="Yang X."/>
            <person name="Ye C.Y."/>
            <person name="Mauro-Herrera M."/>
            <person name="Wang L."/>
            <person name="Li P."/>
            <person name="Sharma M."/>
            <person name="Sharma R."/>
            <person name="Ronald P.C."/>
            <person name="Panaud O."/>
            <person name="Kellogg E.A."/>
            <person name="Brutnell T.P."/>
            <person name="Doust A.N."/>
            <person name="Tuskan G.A."/>
            <person name="Rokhsar D."/>
            <person name="Devos K.M."/>
        </authorList>
    </citation>
    <scope>NUCLEOTIDE SEQUENCE [LARGE SCALE GENOMIC DNA]</scope>
    <source>
        <strain evidence="2">cv. Yugu1</strain>
    </source>
</reference>
<organism evidence="1 2">
    <name type="scientific">Setaria italica</name>
    <name type="common">Foxtail millet</name>
    <name type="synonym">Panicum italicum</name>
    <dbReference type="NCBI Taxonomy" id="4555"/>
    <lineage>
        <taxon>Eukaryota</taxon>
        <taxon>Viridiplantae</taxon>
        <taxon>Streptophyta</taxon>
        <taxon>Embryophyta</taxon>
        <taxon>Tracheophyta</taxon>
        <taxon>Spermatophyta</taxon>
        <taxon>Magnoliopsida</taxon>
        <taxon>Liliopsida</taxon>
        <taxon>Poales</taxon>
        <taxon>Poaceae</taxon>
        <taxon>PACMAD clade</taxon>
        <taxon>Panicoideae</taxon>
        <taxon>Panicodae</taxon>
        <taxon>Paniceae</taxon>
        <taxon>Cenchrinae</taxon>
        <taxon>Setaria</taxon>
    </lineage>
</organism>
<keyword evidence="2" id="KW-1185">Reference proteome</keyword>
<sequence length="69" mass="7548">MSILITETRNIHLAPAAEFTCSFYAVSTESGKTNVGNEKQGISAVCNILQEKLLSKITTSSHQMNHHQS</sequence>
<dbReference type="HOGENOM" id="CLU_2780663_0_0_1"/>
<dbReference type="InParanoid" id="K3Y4D2"/>
<name>K3Y4D2_SETIT</name>
<evidence type="ECO:0000313" key="1">
    <source>
        <dbReference type="EnsemblPlants" id="KQL11726"/>
    </source>
</evidence>
<dbReference type="EMBL" id="AGNK02002647">
    <property type="status" value="NOT_ANNOTATED_CDS"/>
    <property type="molecule type" value="Genomic_DNA"/>
</dbReference>
<protein>
    <submittedName>
        <fullName evidence="1">Uncharacterized protein</fullName>
    </submittedName>
</protein>
<dbReference type="Proteomes" id="UP000004995">
    <property type="component" value="Unassembled WGS sequence"/>
</dbReference>
<reference evidence="1" key="2">
    <citation type="submission" date="2018-08" db="UniProtKB">
        <authorList>
            <consortium name="EnsemblPlants"/>
        </authorList>
    </citation>
    <scope>IDENTIFICATION</scope>
    <source>
        <strain evidence="1">Yugu1</strain>
    </source>
</reference>
<accession>K3Y4D2</accession>
<evidence type="ECO:0000313" key="2">
    <source>
        <dbReference type="Proteomes" id="UP000004995"/>
    </source>
</evidence>
<proteinExistence type="predicted"/>
<dbReference type="EnsemblPlants" id="KQL11726">
    <property type="protein sequence ID" value="KQL11726"/>
    <property type="gene ID" value="SETIT_009070mg"/>
</dbReference>